<reference evidence="2" key="1">
    <citation type="submission" date="2018-05" db="EMBL/GenBank/DDBJ databases">
        <title>Pedobacter paludis sp. nov., isolated from wetland soil.</title>
        <authorList>
            <person name="Zhang Y."/>
        </authorList>
    </citation>
    <scope>NUCLEOTIDE SEQUENCE [LARGE SCALE GENOMIC DNA]</scope>
    <source>
        <strain evidence="2">R-8</strain>
    </source>
</reference>
<dbReference type="InterPro" id="IPR012340">
    <property type="entry name" value="NA-bd_OB-fold"/>
</dbReference>
<proteinExistence type="predicted"/>
<dbReference type="OrthoDB" id="772988at2"/>
<organism evidence="1 2">
    <name type="scientific">Pedobacter paludis</name>
    <dbReference type="NCBI Taxonomy" id="2203212"/>
    <lineage>
        <taxon>Bacteria</taxon>
        <taxon>Pseudomonadati</taxon>
        <taxon>Bacteroidota</taxon>
        <taxon>Sphingobacteriia</taxon>
        <taxon>Sphingobacteriales</taxon>
        <taxon>Sphingobacteriaceae</taxon>
        <taxon>Pedobacter</taxon>
    </lineage>
</organism>
<dbReference type="Gene3D" id="2.40.50.140">
    <property type="entry name" value="Nucleic acid-binding proteins"/>
    <property type="match status" value="1"/>
</dbReference>
<gene>
    <name evidence="1" type="ORF">DF947_04235</name>
</gene>
<accession>A0A317F607</accession>
<dbReference type="AlphaFoldDB" id="A0A317F607"/>
<dbReference type="RefSeq" id="WP_109928404.1">
    <property type="nucleotide sequence ID" value="NZ_QGNY01000001.1"/>
</dbReference>
<evidence type="ECO:0000313" key="1">
    <source>
        <dbReference type="EMBL" id="PWS33823.1"/>
    </source>
</evidence>
<protein>
    <recommendedName>
        <fullName evidence="3">Cold-shock protein</fullName>
    </recommendedName>
</protein>
<dbReference type="EMBL" id="QGNY01000001">
    <property type="protein sequence ID" value="PWS33823.1"/>
    <property type="molecule type" value="Genomic_DNA"/>
</dbReference>
<sequence length="65" mass="7162">MNKVRKGQIVDLDLSNGLGVIIDENGQDIPFELNEKLAEVGINAEVNFQIELGQKGLRAVEIELN</sequence>
<comment type="caution">
    <text evidence="1">The sequence shown here is derived from an EMBL/GenBank/DDBJ whole genome shotgun (WGS) entry which is preliminary data.</text>
</comment>
<evidence type="ECO:0008006" key="3">
    <source>
        <dbReference type="Google" id="ProtNLM"/>
    </source>
</evidence>
<evidence type="ECO:0000313" key="2">
    <source>
        <dbReference type="Proteomes" id="UP000245391"/>
    </source>
</evidence>
<keyword evidence="2" id="KW-1185">Reference proteome</keyword>
<name>A0A317F607_9SPHI</name>
<dbReference type="Proteomes" id="UP000245391">
    <property type="component" value="Unassembled WGS sequence"/>
</dbReference>